<reference evidence="2 3" key="1">
    <citation type="submission" date="2022-09" db="EMBL/GenBank/DDBJ databases">
        <authorList>
            <person name="Kop L."/>
        </authorList>
    </citation>
    <scope>NUCLEOTIDE SEQUENCE [LARGE SCALE GENOMIC DNA]</scope>
    <source>
        <strain evidence="2 3">347</strain>
    </source>
</reference>
<dbReference type="RefSeq" id="WP_282010141.1">
    <property type="nucleotide sequence ID" value="NZ_OX336137.1"/>
</dbReference>
<sequence length="214" mass="24586">MKKLLFNHILPPILYSIVILWFKTLRIECMDPNMKREIFMDGRPHILTCWHQHLGLLYYHLRGWEDLTILISPSADGDLAARMSQMAGYRVVRGSSYKQPVASSRSLLRALKQGLSIGIMADGSRGPLHVAQMGAVYLSRITGAPYSAISWDARWKIQLNSWDRFILPLPFSRCRVQYGPFVTVPRDADDAQLEAHRQELENQLKQLAEEVSWH</sequence>
<gene>
    <name evidence="2" type="ORF">NSPWAT_0324</name>
</gene>
<keyword evidence="3" id="KW-1185">Reference proteome</keyword>
<keyword evidence="2" id="KW-0012">Acyltransferase</keyword>
<name>A0ABN8VU24_9BACT</name>
<keyword evidence="2" id="KW-0808">Transferase</keyword>
<protein>
    <submittedName>
        <fullName evidence="2">Enzyme</fullName>
        <ecNumber evidence="2">2.3.1.-</ecNumber>
    </submittedName>
</protein>
<feature type="domain" description="DUF374" evidence="1">
    <location>
        <begin position="64"/>
        <end position="127"/>
    </location>
</feature>
<dbReference type="EMBL" id="OX336137">
    <property type="protein sequence ID" value="CAI2717183.1"/>
    <property type="molecule type" value="Genomic_DNA"/>
</dbReference>
<dbReference type="InterPro" id="IPR007172">
    <property type="entry name" value="DUF374"/>
</dbReference>
<evidence type="ECO:0000259" key="1">
    <source>
        <dbReference type="Pfam" id="PF04028"/>
    </source>
</evidence>
<evidence type="ECO:0000313" key="2">
    <source>
        <dbReference type="EMBL" id="CAI2717183.1"/>
    </source>
</evidence>
<dbReference type="EC" id="2.3.1.-" evidence="2"/>
<accession>A0ABN8VU24</accession>
<dbReference type="CDD" id="cd07983">
    <property type="entry name" value="LPLAT_DUF374-like"/>
    <property type="match status" value="1"/>
</dbReference>
<dbReference type="GO" id="GO:0016746">
    <property type="term" value="F:acyltransferase activity"/>
    <property type="evidence" value="ECO:0007669"/>
    <property type="project" value="UniProtKB-KW"/>
</dbReference>
<dbReference type="Pfam" id="PF04028">
    <property type="entry name" value="DUF374"/>
    <property type="match status" value="1"/>
</dbReference>
<organism evidence="2 3">
    <name type="scientific">Nitrospina watsonii</name>
    <dbReference type="NCBI Taxonomy" id="1323948"/>
    <lineage>
        <taxon>Bacteria</taxon>
        <taxon>Pseudomonadati</taxon>
        <taxon>Nitrospinota/Tectimicrobiota group</taxon>
        <taxon>Nitrospinota</taxon>
        <taxon>Nitrospinia</taxon>
        <taxon>Nitrospinales</taxon>
        <taxon>Nitrospinaceae</taxon>
        <taxon>Nitrospina</taxon>
    </lineage>
</organism>
<proteinExistence type="predicted"/>
<evidence type="ECO:0000313" key="3">
    <source>
        <dbReference type="Proteomes" id="UP001157733"/>
    </source>
</evidence>
<dbReference type="Proteomes" id="UP001157733">
    <property type="component" value="Chromosome"/>
</dbReference>